<dbReference type="Pfam" id="PF12706">
    <property type="entry name" value="Lactamase_B_2"/>
    <property type="match status" value="1"/>
</dbReference>
<dbReference type="PATRIC" id="fig|1385369.3.peg.997"/>
<protein>
    <submittedName>
        <fullName evidence="2">PhnP</fullName>
    </submittedName>
</protein>
<organism evidence="2 3">
    <name type="scientific">Skermanella stibiiresistens SB22</name>
    <dbReference type="NCBI Taxonomy" id="1385369"/>
    <lineage>
        <taxon>Bacteria</taxon>
        <taxon>Pseudomonadati</taxon>
        <taxon>Pseudomonadota</taxon>
        <taxon>Alphaproteobacteria</taxon>
        <taxon>Rhodospirillales</taxon>
        <taxon>Azospirillaceae</taxon>
        <taxon>Skermanella</taxon>
    </lineage>
</organism>
<dbReference type="PANTHER" id="PTHR42663:SF6">
    <property type="entry name" value="HYDROLASE C777.06C-RELATED"/>
    <property type="match status" value="1"/>
</dbReference>
<name>W9HC02_9PROT</name>
<comment type="caution">
    <text evidence="2">The sequence shown here is derived from an EMBL/GenBank/DDBJ whole genome shotgun (WGS) entry which is preliminary data.</text>
</comment>
<dbReference type="Gene3D" id="3.60.15.10">
    <property type="entry name" value="Ribonuclease Z/Hydroxyacylglutathione hydrolase-like"/>
    <property type="match status" value="1"/>
</dbReference>
<reference evidence="2 3" key="1">
    <citation type="submission" date="2013-08" db="EMBL/GenBank/DDBJ databases">
        <title>The genome sequence of Skermanella stibiiresistens.</title>
        <authorList>
            <person name="Zhu W."/>
            <person name="Wang G."/>
        </authorList>
    </citation>
    <scope>NUCLEOTIDE SEQUENCE [LARGE SCALE GENOMIC DNA]</scope>
    <source>
        <strain evidence="2 3">SB22</strain>
    </source>
</reference>
<dbReference type="SUPFAM" id="SSF56281">
    <property type="entry name" value="Metallo-hydrolase/oxidoreductase"/>
    <property type="match status" value="1"/>
</dbReference>
<evidence type="ECO:0000259" key="1">
    <source>
        <dbReference type="SMART" id="SM00849"/>
    </source>
</evidence>
<dbReference type="RefSeq" id="WP_037447518.1">
    <property type="nucleotide sequence ID" value="NZ_AVFL01000002.1"/>
</dbReference>
<dbReference type="Proteomes" id="UP000019486">
    <property type="component" value="Unassembled WGS sequence"/>
</dbReference>
<evidence type="ECO:0000313" key="2">
    <source>
        <dbReference type="EMBL" id="EWY42251.1"/>
    </source>
</evidence>
<feature type="domain" description="Metallo-beta-lactamase" evidence="1">
    <location>
        <begin position="34"/>
        <end position="201"/>
    </location>
</feature>
<dbReference type="EMBL" id="AVFL01000002">
    <property type="protein sequence ID" value="EWY42251.1"/>
    <property type="molecule type" value="Genomic_DNA"/>
</dbReference>
<dbReference type="PANTHER" id="PTHR42663">
    <property type="entry name" value="HYDROLASE C777.06C-RELATED-RELATED"/>
    <property type="match status" value="1"/>
</dbReference>
<dbReference type="AlphaFoldDB" id="W9HC02"/>
<gene>
    <name evidence="2" type="ORF">N825_20380</name>
</gene>
<dbReference type="InterPro" id="IPR036866">
    <property type="entry name" value="RibonucZ/Hydroxyglut_hydro"/>
</dbReference>
<dbReference type="OrthoDB" id="9781189at2"/>
<dbReference type="InterPro" id="IPR001279">
    <property type="entry name" value="Metallo-B-lactamas"/>
</dbReference>
<evidence type="ECO:0000313" key="3">
    <source>
        <dbReference type="Proteomes" id="UP000019486"/>
    </source>
</evidence>
<dbReference type="SMART" id="SM00849">
    <property type="entry name" value="Lactamase_B"/>
    <property type="match status" value="1"/>
</dbReference>
<proteinExistence type="predicted"/>
<accession>W9HC02</accession>
<dbReference type="STRING" id="1385369.N825_20380"/>
<keyword evidence="3" id="KW-1185">Reference proteome</keyword>
<sequence length="257" mass="28431">MRITILGSGGSAGVPLIGGDWGDCDPANPRNRRSRPSILVEDRGARVLVDTSPDLREQLIAARTTWLSGVIFTHGHADHTHGLDDLRGINNAMMAPIDVHADQNTLADLLHRFGYCFTPIKPGSIYYKPTLVAHEITGPFAIGGIEILPFEQDHGWMKTLGFRFGDFAYSTDVVRMNDAAFEALAGVDTWVVDCVRVAPAHPVHAHLELTLEWIERLRPRRAYLTHMNQTMDYDAVCKLLPPGVEPAYDGLVLDMPE</sequence>
<dbReference type="CDD" id="cd16279">
    <property type="entry name" value="metallo-hydrolase-like_MBL-fold"/>
    <property type="match status" value="1"/>
</dbReference>